<dbReference type="PANTHER" id="PTHR38248:SF2">
    <property type="entry name" value="FUNK1 11"/>
    <property type="match status" value="1"/>
</dbReference>
<evidence type="ECO:0000313" key="3">
    <source>
        <dbReference type="EMBL" id="KAJ7045792.1"/>
    </source>
</evidence>
<accession>A0AAD6TL16</accession>
<evidence type="ECO:0000256" key="1">
    <source>
        <dbReference type="SAM" id="MobiDB-lite"/>
    </source>
</evidence>
<sequence>MPSLEECTPSSFAACKRAVPFICFILLTSPPGPTHVARSVTLELFNRLDSVMAVHAPPGRQQASRHISSDNNSSPGVSQDAIKAQIGYELEGVTWQIAPQLIAQALSSKRRKPTAPQFSADAIEHHEYYSFDVDSFDGPVAAAANLIPLPHLASAGQAERNHYPALSLFLNECVTSARTIVKDRVHYLEGFNFIIWDKPTNDGVAGSNPVKPDLAGGAFRLVPNELYWRPPNPDKPRLDVPLEVKDRWADLVRQAGTYARCLFSAAPLRQYALVLGFNQKLCELRFLVFHRGGLTASTPLSPTNPLHIKEILRLFVAMMTWKSRGDAGLPAWSNDTAMILPLGSGIAVQVDEVIHESTCVRGRAPRVSRVSSGIAPLPPVVPLRPQTQTGLVPRRSPRLTTKTTARTEPVPRGRRRGDINLRLMSTPNLQDPQHSDPSQEPISIYSNGDCVQFIKPAITVFENSLDVLPNGSIIKTSWVSKATAAVEASLLRDCSGMFGTPRHYGSFIPSHEAEVPVTNHLFIPSNVDAFWNIFTAFQGTPEPDYRILWAHISSFVGRSLVGADSIEALVMAVTHAIIGYRNMVQSGYQHRDASIGNILWTETPITTLPAFSPADPLFDLAKKLGISDTCTGFFIDGDMAIRWADYFGTKRVGTRSGTFEFMSDAVREARLFARHHLQTPIDDMYCIYFVAQWAAVFHESSFHDSSVPPELQRWRSLIGGDLSGRDSVTLKVTNALPLESAYYGKFLTECQPFLRQWKALLDEANVEWTERSKRVDDGELEEHFKSMTDQILTSFLELVSKQLGPRTVQ</sequence>
<reference evidence="3" key="1">
    <citation type="submission" date="2023-03" db="EMBL/GenBank/DDBJ databases">
        <title>Massive genome expansion in bonnet fungi (Mycena s.s.) driven by repeated elements and novel gene families across ecological guilds.</title>
        <authorList>
            <consortium name="Lawrence Berkeley National Laboratory"/>
            <person name="Harder C.B."/>
            <person name="Miyauchi S."/>
            <person name="Viragh M."/>
            <person name="Kuo A."/>
            <person name="Thoen E."/>
            <person name="Andreopoulos B."/>
            <person name="Lu D."/>
            <person name="Skrede I."/>
            <person name="Drula E."/>
            <person name="Henrissat B."/>
            <person name="Morin E."/>
            <person name="Kohler A."/>
            <person name="Barry K."/>
            <person name="LaButti K."/>
            <person name="Morin E."/>
            <person name="Salamov A."/>
            <person name="Lipzen A."/>
            <person name="Mereny Z."/>
            <person name="Hegedus B."/>
            <person name="Baldrian P."/>
            <person name="Stursova M."/>
            <person name="Weitz H."/>
            <person name="Taylor A."/>
            <person name="Grigoriev I.V."/>
            <person name="Nagy L.G."/>
            <person name="Martin F."/>
            <person name="Kauserud H."/>
        </authorList>
    </citation>
    <scope>NUCLEOTIDE SEQUENCE</scope>
    <source>
        <strain evidence="3">CBHHK200</strain>
    </source>
</reference>
<feature type="compositionally biased region" description="Polar residues" evidence="1">
    <location>
        <begin position="423"/>
        <end position="439"/>
    </location>
</feature>
<name>A0AAD6TL16_9AGAR</name>
<dbReference type="Pfam" id="PF17667">
    <property type="entry name" value="Pkinase_fungal"/>
    <property type="match status" value="1"/>
</dbReference>
<protein>
    <recommendedName>
        <fullName evidence="2">Fungal-type protein kinase domain-containing protein</fullName>
    </recommendedName>
</protein>
<comment type="caution">
    <text evidence="3">The sequence shown here is derived from an EMBL/GenBank/DDBJ whole genome shotgun (WGS) entry which is preliminary data.</text>
</comment>
<evidence type="ECO:0000259" key="2">
    <source>
        <dbReference type="Pfam" id="PF17667"/>
    </source>
</evidence>
<feature type="region of interest" description="Disordered" evidence="1">
    <location>
        <begin position="57"/>
        <end position="78"/>
    </location>
</feature>
<dbReference type="PANTHER" id="PTHR38248">
    <property type="entry name" value="FUNK1 6"/>
    <property type="match status" value="1"/>
</dbReference>
<feature type="domain" description="Fungal-type protein kinase" evidence="2">
    <location>
        <begin position="543"/>
        <end position="693"/>
    </location>
</feature>
<keyword evidence="4" id="KW-1185">Reference proteome</keyword>
<dbReference type="AlphaFoldDB" id="A0AAD6TL16"/>
<feature type="compositionally biased region" description="Polar residues" evidence="1">
    <location>
        <begin position="61"/>
        <end position="77"/>
    </location>
</feature>
<dbReference type="EMBL" id="JARJCM010000004">
    <property type="protein sequence ID" value="KAJ7045792.1"/>
    <property type="molecule type" value="Genomic_DNA"/>
</dbReference>
<organism evidence="3 4">
    <name type="scientific">Mycena alexandri</name>
    <dbReference type="NCBI Taxonomy" id="1745969"/>
    <lineage>
        <taxon>Eukaryota</taxon>
        <taxon>Fungi</taxon>
        <taxon>Dikarya</taxon>
        <taxon>Basidiomycota</taxon>
        <taxon>Agaricomycotina</taxon>
        <taxon>Agaricomycetes</taxon>
        <taxon>Agaricomycetidae</taxon>
        <taxon>Agaricales</taxon>
        <taxon>Marasmiineae</taxon>
        <taxon>Mycenaceae</taxon>
        <taxon>Mycena</taxon>
    </lineage>
</organism>
<gene>
    <name evidence="3" type="ORF">C8F04DRAFT_989102</name>
</gene>
<dbReference type="InterPro" id="IPR040976">
    <property type="entry name" value="Pkinase_fungal"/>
</dbReference>
<feature type="region of interest" description="Disordered" evidence="1">
    <location>
        <begin position="400"/>
        <end position="439"/>
    </location>
</feature>
<proteinExistence type="predicted"/>
<dbReference type="Proteomes" id="UP001218188">
    <property type="component" value="Unassembled WGS sequence"/>
</dbReference>
<evidence type="ECO:0000313" key="4">
    <source>
        <dbReference type="Proteomes" id="UP001218188"/>
    </source>
</evidence>